<gene>
    <name evidence="1" type="ORF">CGC59_01220</name>
</gene>
<dbReference type="EMBL" id="CP022383">
    <property type="protein sequence ID" value="ATA78373.1"/>
    <property type="molecule type" value="Genomic_DNA"/>
</dbReference>
<protein>
    <submittedName>
        <fullName evidence="1">Uncharacterized protein</fullName>
    </submittedName>
</protein>
<organism evidence="1 2">
    <name type="scientific">Capnocytophaga sputigena</name>
    <dbReference type="NCBI Taxonomy" id="1019"/>
    <lineage>
        <taxon>Bacteria</taxon>
        <taxon>Pseudomonadati</taxon>
        <taxon>Bacteroidota</taxon>
        <taxon>Flavobacteriia</taxon>
        <taxon>Flavobacteriales</taxon>
        <taxon>Flavobacteriaceae</taxon>
        <taxon>Capnocytophaga</taxon>
    </lineage>
</organism>
<evidence type="ECO:0000313" key="2">
    <source>
        <dbReference type="Proteomes" id="UP000217334"/>
    </source>
</evidence>
<sequence length="401" mass="48114">MKNITTLELLRYMKYRAPMYIRKYDIFYLKTFFNGWALRYKGEDVGLRLLQQGFFPWLQEKHPRDIDNWAEKLFVMWKSEKVALLYFFILFDEFYNKYFSEHSQDLLIEELIAFIEPHPELHISKKSIFALEIFLNNWQEAHPTIQTKVLDNFYLWLQQIYPNEKTNNWANLLFSVFKTEENALKQFFELFGDFCLENSKKDSNSLTLIELIELVRTSPEKYIEKYDVECFHAFLIGYMLRDKTKISDERILTDFYHWLQKRYIIYDSRGWSGILLLEAKTGEKALDMFFELFDIFLGRTTEVVPPPLTPKEVATKAKYIRGLQKILKKKKYKQGDAETYTLLFASNHRKTARGLQDIIADLCTDYEKKRDKQEIELLARERLGIVDLHKSIFIENNEIRQ</sequence>
<dbReference type="RefSeq" id="WP_095900584.1">
    <property type="nucleotide sequence ID" value="NZ_CP022383.1"/>
</dbReference>
<reference evidence="2" key="1">
    <citation type="submission" date="2017-06" db="EMBL/GenBank/DDBJ databases">
        <title>Capnocytophaga spp. assemblies.</title>
        <authorList>
            <person name="Gulvik C.A."/>
        </authorList>
    </citation>
    <scope>NUCLEOTIDE SEQUENCE [LARGE SCALE GENOMIC DNA]</scope>
    <source>
        <strain evidence="2">H4486</strain>
    </source>
</reference>
<dbReference type="AlphaFoldDB" id="A0A250EZP3"/>
<dbReference type="Proteomes" id="UP000217334">
    <property type="component" value="Chromosome"/>
</dbReference>
<evidence type="ECO:0000313" key="1">
    <source>
        <dbReference type="EMBL" id="ATA78373.1"/>
    </source>
</evidence>
<name>A0A250EZP3_CAPSP</name>
<accession>A0A250EZP3</accession>
<proteinExistence type="predicted"/>